<feature type="region of interest" description="Disordered" evidence="1">
    <location>
        <begin position="30"/>
        <end position="64"/>
    </location>
</feature>
<evidence type="ECO:0000256" key="1">
    <source>
        <dbReference type="SAM" id="MobiDB-lite"/>
    </source>
</evidence>
<protein>
    <submittedName>
        <fullName evidence="2">Uncharacterized protein</fullName>
    </submittedName>
</protein>
<feature type="region of interest" description="Disordered" evidence="1">
    <location>
        <begin position="86"/>
        <end position="119"/>
    </location>
</feature>
<sequence length="119" mass="12368">MAGSHERGPTSCSELPADMLVTVLEGLAESPSVTSAAPDGRSYPVPRSTAPPSPGGSGRASPTAGLDARVLADYLYHRVHLARRTHRAAAAASSCSSTGRRPPHYQLYSRGRATRTGLG</sequence>
<reference evidence="2" key="1">
    <citation type="submission" date="2018-04" db="EMBL/GenBank/DDBJ databases">
        <title>WGS assembly of Panicum hallii.</title>
        <authorList>
            <person name="Lovell J."/>
            <person name="Jenkins J."/>
            <person name="Lowry D."/>
            <person name="Mamidi S."/>
            <person name="Sreedasyam A."/>
            <person name="Weng X."/>
            <person name="Barry K."/>
            <person name="Bonette J."/>
            <person name="Campitelli B."/>
            <person name="Daum C."/>
            <person name="Gordon S."/>
            <person name="Gould B."/>
            <person name="Lipzen A."/>
            <person name="Macqueen A."/>
            <person name="Palacio-Mejia J."/>
            <person name="Plott C."/>
            <person name="Shakirov E."/>
            <person name="Shu S."/>
            <person name="Yoshinaga Y."/>
            <person name="Zane M."/>
            <person name="Rokhsar D."/>
            <person name="Grimwood J."/>
            <person name="Schmutz J."/>
            <person name="Juenger T."/>
        </authorList>
    </citation>
    <scope>NUCLEOTIDE SEQUENCE [LARGE SCALE GENOMIC DNA]</scope>
    <source>
        <strain evidence="2">FIL2</strain>
    </source>
</reference>
<dbReference type="AlphaFoldDB" id="A0A2T8JBX6"/>
<evidence type="ECO:0000313" key="2">
    <source>
        <dbReference type="EMBL" id="PVH47419.1"/>
    </source>
</evidence>
<accession>A0A2T8JBX6</accession>
<gene>
    <name evidence="2" type="ORF">PAHAL_4G057200</name>
</gene>
<feature type="compositionally biased region" description="Low complexity" evidence="1">
    <location>
        <begin position="88"/>
        <end position="100"/>
    </location>
</feature>
<dbReference type="EMBL" id="CM008049">
    <property type="protein sequence ID" value="PVH47419.1"/>
    <property type="molecule type" value="Genomic_DNA"/>
</dbReference>
<organism evidence="2">
    <name type="scientific">Panicum hallii</name>
    <dbReference type="NCBI Taxonomy" id="206008"/>
    <lineage>
        <taxon>Eukaryota</taxon>
        <taxon>Viridiplantae</taxon>
        <taxon>Streptophyta</taxon>
        <taxon>Embryophyta</taxon>
        <taxon>Tracheophyta</taxon>
        <taxon>Spermatophyta</taxon>
        <taxon>Magnoliopsida</taxon>
        <taxon>Liliopsida</taxon>
        <taxon>Poales</taxon>
        <taxon>Poaceae</taxon>
        <taxon>PACMAD clade</taxon>
        <taxon>Panicoideae</taxon>
        <taxon>Panicodae</taxon>
        <taxon>Paniceae</taxon>
        <taxon>Panicinae</taxon>
        <taxon>Panicum</taxon>
        <taxon>Panicum sect. Panicum</taxon>
    </lineage>
</organism>
<proteinExistence type="predicted"/>
<name>A0A2T8JBX6_9POAL</name>
<dbReference type="Gramene" id="PVH47419">
    <property type="protein sequence ID" value="PVH47419"/>
    <property type="gene ID" value="PAHAL_4G057200"/>
</dbReference>
<dbReference type="Proteomes" id="UP000243499">
    <property type="component" value="Chromosome 4"/>
</dbReference>